<evidence type="ECO:0000313" key="4">
    <source>
        <dbReference type="Proteomes" id="UP000305674"/>
    </source>
</evidence>
<dbReference type="InterPro" id="IPR036065">
    <property type="entry name" value="BolA-like_sf"/>
</dbReference>
<gene>
    <name evidence="3" type="ORF">FCL40_01435</name>
</gene>
<dbReference type="Gene3D" id="3.30.300.90">
    <property type="entry name" value="BolA-like"/>
    <property type="match status" value="1"/>
</dbReference>
<evidence type="ECO:0000256" key="2">
    <source>
        <dbReference type="RuleBase" id="RU003860"/>
    </source>
</evidence>
<dbReference type="PANTHER" id="PTHR46229:SF4">
    <property type="entry name" value="ACID STRESS PROTEIN IBAG"/>
    <property type="match status" value="1"/>
</dbReference>
<sequence>MQNSEVADLLKDTMSLEEVIVTSEGTHYKVIAVGEVFDGMSKVKRQQAVYGPLMEKITDGTLHALTIKAFTPAEWQREKMFNL</sequence>
<protein>
    <submittedName>
        <fullName evidence="3">BolA family transcriptional regulator</fullName>
    </submittedName>
</protein>
<comment type="caution">
    <text evidence="3">The sequence shown here is derived from an EMBL/GenBank/DDBJ whole genome shotgun (WGS) entry which is preliminary data.</text>
</comment>
<dbReference type="OrthoDB" id="9812890at2"/>
<proteinExistence type="inferred from homology"/>
<evidence type="ECO:0000313" key="3">
    <source>
        <dbReference type="EMBL" id="TKB51246.1"/>
    </source>
</evidence>
<keyword evidence="4" id="KW-1185">Reference proteome</keyword>
<organism evidence="3 4">
    <name type="scientific">Ferrimonas sediminicola</name>
    <dbReference type="NCBI Taxonomy" id="2569538"/>
    <lineage>
        <taxon>Bacteria</taxon>
        <taxon>Pseudomonadati</taxon>
        <taxon>Pseudomonadota</taxon>
        <taxon>Gammaproteobacteria</taxon>
        <taxon>Alteromonadales</taxon>
        <taxon>Ferrimonadaceae</taxon>
        <taxon>Ferrimonas</taxon>
    </lineage>
</organism>
<dbReference type="Pfam" id="PF01722">
    <property type="entry name" value="BolA"/>
    <property type="match status" value="1"/>
</dbReference>
<dbReference type="Proteomes" id="UP000305674">
    <property type="component" value="Unassembled WGS sequence"/>
</dbReference>
<comment type="similarity">
    <text evidence="1 2">Belongs to the BolA/IbaG family.</text>
</comment>
<dbReference type="EMBL" id="SWCI01000001">
    <property type="protein sequence ID" value="TKB51246.1"/>
    <property type="molecule type" value="Genomic_DNA"/>
</dbReference>
<dbReference type="InterPro" id="IPR050961">
    <property type="entry name" value="BolA/IbaG_stress_morph_reg"/>
</dbReference>
<evidence type="ECO:0000256" key="1">
    <source>
        <dbReference type="ARBA" id="ARBA00005578"/>
    </source>
</evidence>
<accession>A0A4U1BID0</accession>
<dbReference type="InterPro" id="IPR002634">
    <property type="entry name" value="BolA"/>
</dbReference>
<dbReference type="PANTHER" id="PTHR46229">
    <property type="entry name" value="BOLA TRANSCRIPTION REGULATOR"/>
    <property type="match status" value="1"/>
</dbReference>
<dbReference type="AlphaFoldDB" id="A0A4U1BID0"/>
<name>A0A4U1BID0_9GAMM</name>
<dbReference type="RefSeq" id="WP_136850617.1">
    <property type="nucleotide sequence ID" value="NZ_SWCI01000001.1"/>
</dbReference>
<dbReference type="SUPFAM" id="SSF82657">
    <property type="entry name" value="BolA-like"/>
    <property type="match status" value="1"/>
</dbReference>
<reference evidence="3 4" key="1">
    <citation type="submission" date="2019-04" db="EMBL/GenBank/DDBJ databases">
        <authorList>
            <person name="Hwang J.C."/>
        </authorList>
    </citation>
    <scope>NUCLEOTIDE SEQUENCE [LARGE SCALE GENOMIC DNA]</scope>
    <source>
        <strain evidence="3 4">IMCC35001</strain>
    </source>
</reference>